<accession>A0A0W0V7J6</accession>
<keyword evidence="6" id="KW-1185">Reference proteome</keyword>
<evidence type="ECO:0000256" key="4">
    <source>
        <dbReference type="ARBA" id="ARBA00022803"/>
    </source>
</evidence>
<dbReference type="STRING" id="456.Ljor_0364"/>
<dbReference type="InterPro" id="IPR011990">
    <property type="entry name" value="TPR-like_helical_dom_sf"/>
</dbReference>
<evidence type="ECO:0000256" key="3">
    <source>
        <dbReference type="ARBA" id="ARBA00022737"/>
    </source>
</evidence>
<dbReference type="PANTHER" id="PTHR16263:SF4">
    <property type="entry name" value="TETRATRICOPEPTIDE REPEAT PROTEIN 38"/>
    <property type="match status" value="1"/>
</dbReference>
<dbReference type="InterPro" id="IPR033891">
    <property type="entry name" value="TTC38"/>
</dbReference>
<dbReference type="SUPFAM" id="SSF48452">
    <property type="entry name" value="TPR-like"/>
    <property type="match status" value="1"/>
</dbReference>
<keyword evidence="4" id="KW-0802">TPR repeat</keyword>
<comment type="caution">
    <text evidence="5">The sequence shown here is derived from an EMBL/GenBank/DDBJ whole genome shotgun (WGS) entry which is preliminary data.</text>
</comment>
<dbReference type="PATRIC" id="fig|456.5.peg.389"/>
<gene>
    <name evidence="5" type="ORF">Ljor_0364</name>
</gene>
<dbReference type="Proteomes" id="UP000055035">
    <property type="component" value="Unassembled WGS sequence"/>
</dbReference>
<proteinExistence type="inferred from homology"/>
<reference evidence="5 6" key="1">
    <citation type="submission" date="2015-11" db="EMBL/GenBank/DDBJ databases">
        <title>Genomic analysis of 38 Legionella species identifies large and diverse effector repertoires.</title>
        <authorList>
            <person name="Burstein D."/>
            <person name="Amaro F."/>
            <person name="Zusman T."/>
            <person name="Lifshitz Z."/>
            <person name="Cohen O."/>
            <person name="Gilbert J.A."/>
            <person name="Pupko T."/>
            <person name="Shuman H.A."/>
            <person name="Segal G."/>
        </authorList>
    </citation>
    <scope>NUCLEOTIDE SEQUENCE [LARGE SCALE GENOMIC DNA]</scope>
    <source>
        <strain evidence="5 6">BL-540</strain>
    </source>
</reference>
<evidence type="ECO:0000256" key="2">
    <source>
        <dbReference type="ARBA" id="ARBA00019992"/>
    </source>
</evidence>
<evidence type="ECO:0000256" key="1">
    <source>
        <dbReference type="ARBA" id="ARBA00005857"/>
    </source>
</evidence>
<protein>
    <recommendedName>
        <fullName evidence="2">Tetratricopeptide repeat protein 38</fullName>
    </recommendedName>
</protein>
<name>A0A0W0V7J6_9GAMM</name>
<dbReference type="OrthoDB" id="9815900at2"/>
<organism evidence="5 6">
    <name type="scientific">Legionella jordanis</name>
    <dbReference type="NCBI Taxonomy" id="456"/>
    <lineage>
        <taxon>Bacteria</taxon>
        <taxon>Pseudomonadati</taxon>
        <taxon>Pseudomonadota</taxon>
        <taxon>Gammaproteobacteria</taxon>
        <taxon>Legionellales</taxon>
        <taxon>Legionellaceae</taxon>
        <taxon>Legionella</taxon>
    </lineage>
</organism>
<dbReference type="CDD" id="cd05804">
    <property type="entry name" value="StaR_like"/>
    <property type="match status" value="1"/>
</dbReference>
<dbReference type="RefSeq" id="WP_058469943.1">
    <property type="nucleotide sequence ID" value="NZ_CAAAIC010000007.1"/>
</dbReference>
<dbReference type="EMBL" id="LNYJ01000011">
    <property type="protein sequence ID" value="KTD16058.1"/>
    <property type="molecule type" value="Genomic_DNA"/>
</dbReference>
<comment type="similarity">
    <text evidence="1">Belongs to the TTC38 family.</text>
</comment>
<dbReference type="AlphaFoldDB" id="A0A0W0V7J6"/>
<evidence type="ECO:0000313" key="5">
    <source>
        <dbReference type="EMBL" id="KTD16058.1"/>
    </source>
</evidence>
<sequence>MKTQEGLEVSTTSVDVINNLDHFYHQILGSGKEAGTILNAVERYPSNILLLSYAAAFNLYAQEHAATEVANDYLVQAESLFRSANLREKLTFQAIKAWSNLEYETALTFFAAIIELFPQDLLALKFAEWLYYCTGQAFQAEQFLALCYRCFKPNENNPYFLASFSFALELSGHYQEAKASAEKAISLERNTPWAHHSLAHVYLLQSDIEGGIKVLKDLQPTWEGILPLLRGHNSWHLALFHLANRDESQVMNLYPKIFGSLPNTALEQLDAISLLWRMDMAGISQEQRFRDILPHLGLHPFEQYIGFNNAHFIYCLARAGEEELLKRSLADASDYANKLPPGYKRDLWQKTASPLLAGIAAFAKGDYSLAADLMATSFPYAFQMGGSDAQNELFTQSYFLSLLRSGQTKRAQEFFNHWLSHYQNSALADYWFSKSI</sequence>
<keyword evidence="3" id="KW-0677">Repeat</keyword>
<dbReference type="PANTHER" id="PTHR16263">
    <property type="entry name" value="TETRATRICOPEPTIDE REPEAT PROTEIN 38"/>
    <property type="match status" value="1"/>
</dbReference>
<dbReference type="Gene3D" id="1.25.40.10">
    <property type="entry name" value="Tetratricopeptide repeat domain"/>
    <property type="match status" value="1"/>
</dbReference>
<evidence type="ECO:0000313" key="6">
    <source>
        <dbReference type="Proteomes" id="UP000055035"/>
    </source>
</evidence>